<reference evidence="1" key="1">
    <citation type="submission" date="2021-06" db="EMBL/GenBank/DDBJ databases">
        <authorList>
            <person name="Kallberg Y."/>
            <person name="Tangrot J."/>
            <person name="Rosling A."/>
        </authorList>
    </citation>
    <scope>NUCLEOTIDE SEQUENCE</scope>
    <source>
        <strain evidence="1">IL203A</strain>
    </source>
</reference>
<feature type="non-terminal residue" evidence="1">
    <location>
        <position position="95"/>
    </location>
</feature>
<gene>
    <name evidence="1" type="ORF">DHETER_LOCUS1708</name>
</gene>
<comment type="caution">
    <text evidence="1">The sequence shown here is derived from an EMBL/GenBank/DDBJ whole genome shotgun (WGS) entry which is preliminary data.</text>
</comment>
<proteinExistence type="predicted"/>
<accession>A0ACA9KG52</accession>
<sequence length="95" mass="11471">MGPDNIIISCIDEFLDSWKYNWCSLHQKLIVLAWSSLFLKLWTVYQYQYRKGLFLTWLKERKEKIRKKNEVAPYNMNSKNDVINNDVKEIKIVIT</sequence>
<evidence type="ECO:0000313" key="1">
    <source>
        <dbReference type="EMBL" id="CAG8470894.1"/>
    </source>
</evidence>
<dbReference type="Proteomes" id="UP000789702">
    <property type="component" value="Unassembled WGS sequence"/>
</dbReference>
<dbReference type="EMBL" id="CAJVPU010001094">
    <property type="protein sequence ID" value="CAG8470894.1"/>
    <property type="molecule type" value="Genomic_DNA"/>
</dbReference>
<name>A0ACA9KG52_9GLOM</name>
<evidence type="ECO:0000313" key="2">
    <source>
        <dbReference type="Proteomes" id="UP000789702"/>
    </source>
</evidence>
<protein>
    <submittedName>
        <fullName evidence="1">10595_t:CDS:1</fullName>
    </submittedName>
</protein>
<organism evidence="1 2">
    <name type="scientific">Dentiscutata heterogama</name>
    <dbReference type="NCBI Taxonomy" id="1316150"/>
    <lineage>
        <taxon>Eukaryota</taxon>
        <taxon>Fungi</taxon>
        <taxon>Fungi incertae sedis</taxon>
        <taxon>Mucoromycota</taxon>
        <taxon>Glomeromycotina</taxon>
        <taxon>Glomeromycetes</taxon>
        <taxon>Diversisporales</taxon>
        <taxon>Gigasporaceae</taxon>
        <taxon>Dentiscutata</taxon>
    </lineage>
</organism>
<keyword evidence="2" id="KW-1185">Reference proteome</keyword>